<proteinExistence type="predicted"/>
<keyword evidence="3" id="KW-1185">Reference proteome</keyword>
<evidence type="ECO:0000259" key="1">
    <source>
        <dbReference type="PROSITE" id="PS51708"/>
    </source>
</evidence>
<dbReference type="RefSeq" id="WP_266149347.1">
    <property type="nucleotide sequence ID" value="NZ_CP064028.1"/>
</dbReference>
<feature type="domain" description="CHAD" evidence="1">
    <location>
        <begin position="3"/>
        <end position="285"/>
    </location>
</feature>
<comment type="caution">
    <text evidence="2">The sequence shown here is derived from an EMBL/GenBank/DDBJ whole genome shotgun (WGS) entry which is preliminary data.</text>
</comment>
<evidence type="ECO:0000313" key="3">
    <source>
        <dbReference type="Proteomes" id="UP001595961"/>
    </source>
</evidence>
<dbReference type="PROSITE" id="PS51708">
    <property type="entry name" value="CHAD"/>
    <property type="match status" value="1"/>
</dbReference>
<dbReference type="Proteomes" id="UP001595961">
    <property type="component" value="Unassembled WGS sequence"/>
</dbReference>
<sequence>MHTSSEFERIRQNLDGYLGKAVDARKQLLEQPYDAKQLHAWRVGLRRVTATLNSVTRLSDDGLDDVISHLRSCREVTGHCRDVDILVQETLPAFLRECPVIPPPAAVMQQAVAELQTQAHAQTIAALKKSSLAIPVQSWRHWAAAFDPPSERRLRENAAAVIDDRFNVMKKRIAKLNGGRKRLHRLRAAIKKLRYSVELYQHLFPKRATSAWLKQLTDLQAHLGRAHDRLMGRDLVATLELADSDQDPVKAFRRWARKSAYDASSKMAQSLTKLDKLSCFWRKTA</sequence>
<dbReference type="SMART" id="SM00880">
    <property type="entry name" value="CHAD"/>
    <property type="match status" value="1"/>
</dbReference>
<name>A0ABV9C339_9GAMM</name>
<gene>
    <name evidence="2" type="ORF">ACFO5W_11905</name>
</gene>
<dbReference type="InterPro" id="IPR038186">
    <property type="entry name" value="CHAD_dom_sf"/>
</dbReference>
<protein>
    <submittedName>
        <fullName evidence="2">CHAD domain-containing protein</fullName>
    </submittedName>
</protein>
<dbReference type="Gene3D" id="1.40.20.10">
    <property type="entry name" value="CHAD domain"/>
    <property type="match status" value="1"/>
</dbReference>
<accession>A0ABV9C339</accession>
<dbReference type="PANTHER" id="PTHR39339:SF1">
    <property type="entry name" value="CHAD DOMAIN-CONTAINING PROTEIN"/>
    <property type="match status" value="1"/>
</dbReference>
<organism evidence="2 3">
    <name type="scientific">Dyella halodurans</name>
    <dbReference type="NCBI Taxonomy" id="1920171"/>
    <lineage>
        <taxon>Bacteria</taxon>
        <taxon>Pseudomonadati</taxon>
        <taxon>Pseudomonadota</taxon>
        <taxon>Gammaproteobacteria</taxon>
        <taxon>Lysobacterales</taxon>
        <taxon>Rhodanobacteraceae</taxon>
        <taxon>Dyella</taxon>
    </lineage>
</organism>
<dbReference type="InterPro" id="IPR007899">
    <property type="entry name" value="CHAD_dom"/>
</dbReference>
<dbReference type="PANTHER" id="PTHR39339">
    <property type="entry name" value="SLR1444 PROTEIN"/>
    <property type="match status" value="1"/>
</dbReference>
<dbReference type="EMBL" id="JBHSGA010000017">
    <property type="protein sequence ID" value="MFC4527338.1"/>
    <property type="molecule type" value="Genomic_DNA"/>
</dbReference>
<reference evidence="3" key="1">
    <citation type="journal article" date="2019" name="Int. J. Syst. Evol. Microbiol.">
        <title>The Global Catalogue of Microorganisms (GCM) 10K type strain sequencing project: providing services to taxonomists for standard genome sequencing and annotation.</title>
        <authorList>
            <consortium name="The Broad Institute Genomics Platform"/>
            <consortium name="The Broad Institute Genome Sequencing Center for Infectious Disease"/>
            <person name="Wu L."/>
            <person name="Ma J."/>
        </authorList>
    </citation>
    <scope>NUCLEOTIDE SEQUENCE [LARGE SCALE GENOMIC DNA]</scope>
    <source>
        <strain evidence="3">CCM 4481</strain>
    </source>
</reference>
<evidence type="ECO:0000313" key="2">
    <source>
        <dbReference type="EMBL" id="MFC4527338.1"/>
    </source>
</evidence>
<dbReference type="Pfam" id="PF05235">
    <property type="entry name" value="CHAD"/>
    <property type="match status" value="1"/>
</dbReference>